<protein>
    <submittedName>
        <fullName evidence="2">Uncharacterized protein</fullName>
    </submittedName>
</protein>
<keyword evidence="1" id="KW-0812">Transmembrane</keyword>
<evidence type="ECO:0000256" key="1">
    <source>
        <dbReference type="SAM" id="Phobius"/>
    </source>
</evidence>
<dbReference type="Proteomes" id="UP000835052">
    <property type="component" value="Unassembled WGS sequence"/>
</dbReference>
<evidence type="ECO:0000313" key="2">
    <source>
        <dbReference type="EMBL" id="CAD6195660.1"/>
    </source>
</evidence>
<organism evidence="2 3">
    <name type="scientific">Caenorhabditis auriculariae</name>
    <dbReference type="NCBI Taxonomy" id="2777116"/>
    <lineage>
        <taxon>Eukaryota</taxon>
        <taxon>Metazoa</taxon>
        <taxon>Ecdysozoa</taxon>
        <taxon>Nematoda</taxon>
        <taxon>Chromadorea</taxon>
        <taxon>Rhabditida</taxon>
        <taxon>Rhabditina</taxon>
        <taxon>Rhabditomorpha</taxon>
        <taxon>Rhabditoidea</taxon>
        <taxon>Rhabditidae</taxon>
        <taxon>Peloderinae</taxon>
        <taxon>Caenorhabditis</taxon>
    </lineage>
</organism>
<keyword evidence="1" id="KW-1133">Transmembrane helix</keyword>
<keyword evidence="1" id="KW-0472">Membrane</keyword>
<accession>A0A8S1HRH9</accession>
<comment type="caution">
    <text evidence="2">The sequence shown here is derived from an EMBL/GenBank/DDBJ whole genome shotgun (WGS) entry which is preliminary data.</text>
</comment>
<feature type="transmembrane region" description="Helical" evidence="1">
    <location>
        <begin position="20"/>
        <end position="38"/>
    </location>
</feature>
<gene>
    <name evidence="2" type="ORF">CAUJ_LOCUS11579</name>
</gene>
<dbReference type="AlphaFoldDB" id="A0A8S1HRH9"/>
<sequence length="158" mass="18575">MNFLERALEWKAQFSQDEQIRYFGWCLLLSWIVSIVYMTRDFWVPSAFNLPPLREIPRRDPNVSPRRKLSRIGRDLQQLASFADSMNHRIGFTLLLRVSVYFLKIHWSDQTEPGQRTSTRSTTMRSRNKARKRILVLFAPTRTSTLVIPASCCVQPGW</sequence>
<dbReference type="EMBL" id="CAJGYM010000058">
    <property type="protein sequence ID" value="CAD6195660.1"/>
    <property type="molecule type" value="Genomic_DNA"/>
</dbReference>
<dbReference type="OrthoDB" id="5867820at2759"/>
<name>A0A8S1HRH9_9PELO</name>
<keyword evidence="3" id="KW-1185">Reference proteome</keyword>
<reference evidence="2" key="1">
    <citation type="submission" date="2020-10" db="EMBL/GenBank/DDBJ databases">
        <authorList>
            <person name="Kikuchi T."/>
        </authorList>
    </citation>
    <scope>NUCLEOTIDE SEQUENCE</scope>
    <source>
        <strain evidence="2">NKZ352</strain>
    </source>
</reference>
<evidence type="ECO:0000313" key="3">
    <source>
        <dbReference type="Proteomes" id="UP000835052"/>
    </source>
</evidence>
<proteinExistence type="predicted"/>